<dbReference type="EMBL" id="NBXA01000050">
    <property type="protein sequence ID" value="RFA06754.1"/>
    <property type="molecule type" value="Genomic_DNA"/>
</dbReference>
<dbReference type="Proteomes" id="UP000256709">
    <property type="component" value="Unassembled WGS sequence"/>
</dbReference>
<dbReference type="AlphaFoldDB" id="A0A3E0VAD7"/>
<organism evidence="2 3">
    <name type="scientific">Subtercola boreus</name>
    <dbReference type="NCBI Taxonomy" id="120213"/>
    <lineage>
        <taxon>Bacteria</taxon>
        <taxon>Bacillati</taxon>
        <taxon>Actinomycetota</taxon>
        <taxon>Actinomycetes</taxon>
        <taxon>Micrococcales</taxon>
        <taxon>Microbacteriaceae</taxon>
        <taxon>Subtercola</taxon>
    </lineage>
</organism>
<sequence length="160" mass="17310">MTMPPPPSQPVMPSKGPVPLWAPYYGAPFGVAVRRVFQKYATFSGRAGRAEFWWWYLVTVLVTVVLNIITAATGSNQMRADGSMTGYTGAGIVVAIITVIWGLATIIPTLAVSVRRLHDTNHAGWWVLIGLIPIVGAIILLVFYLTAAKPEGARFDQAAN</sequence>
<reference evidence="2 3" key="1">
    <citation type="submission" date="2017-04" db="EMBL/GenBank/DDBJ databases">
        <title>Comparative genome analysis of Subtercola boreus.</title>
        <authorList>
            <person name="Cho Y.-J."/>
            <person name="Cho A."/>
            <person name="Kim O.-S."/>
            <person name="Lee J.-I."/>
        </authorList>
    </citation>
    <scope>NUCLEOTIDE SEQUENCE [LARGE SCALE GENOMIC DNA]</scope>
    <source>
        <strain evidence="2 3">P27444</strain>
    </source>
</reference>
<name>A0A3E0VAD7_9MICO</name>
<evidence type="ECO:0008006" key="4">
    <source>
        <dbReference type="Google" id="ProtNLM"/>
    </source>
</evidence>
<dbReference type="PANTHER" id="PTHR34980:SF2">
    <property type="entry name" value="INNER MEMBRANE PROTEIN YHAH-RELATED"/>
    <property type="match status" value="1"/>
</dbReference>
<comment type="caution">
    <text evidence="2">The sequence shown here is derived from an EMBL/GenBank/DDBJ whole genome shotgun (WGS) entry which is preliminary data.</text>
</comment>
<evidence type="ECO:0000313" key="2">
    <source>
        <dbReference type="EMBL" id="RFA06754.1"/>
    </source>
</evidence>
<feature type="transmembrane region" description="Helical" evidence="1">
    <location>
        <begin position="123"/>
        <end position="145"/>
    </location>
</feature>
<accession>A0A3E0VAD7</accession>
<evidence type="ECO:0000313" key="3">
    <source>
        <dbReference type="Proteomes" id="UP000256709"/>
    </source>
</evidence>
<dbReference type="Pfam" id="PF05656">
    <property type="entry name" value="DUF805"/>
    <property type="match status" value="1"/>
</dbReference>
<protein>
    <recommendedName>
        <fullName evidence="4">DUF805 domain-containing protein</fullName>
    </recommendedName>
</protein>
<feature type="transmembrane region" description="Helical" evidence="1">
    <location>
        <begin position="53"/>
        <end position="74"/>
    </location>
</feature>
<keyword evidence="1" id="KW-0472">Membrane</keyword>
<dbReference type="InterPro" id="IPR008523">
    <property type="entry name" value="DUF805"/>
</dbReference>
<gene>
    <name evidence="2" type="ORF">B7R21_18425</name>
</gene>
<keyword evidence="1" id="KW-0812">Transmembrane</keyword>
<dbReference type="OrthoDB" id="9812349at2"/>
<feature type="transmembrane region" description="Helical" evidence="1">
    <location>
        <begin position="86"/>
        <end position="111"/>
    </location>
</feature>
<evidence type="ECO:0000256" key="1">
    <source>
        <dbReference type="SAM" id="Phobius"/>
    </source>
</evidence>
<keyword evidence="1" id="KW-1133">Transmembrane helix</keyword>
<proteinExistence type="predicted"/>
<dbReference type="PANTHER" id="PTHR34980">
    <property type="entry name" value="INNER MEMBRANE PROTEIN-RELATED-RELATED"/>
    <property type="match status" value="1"/>
</dbReference>
<dbReference type="GO" id="GO:0005886">
    <property type="term" value="C:plasma membrane"/>
    <property type="evidence" value="ECO:0007669"/>
    <property type="project" value="TreeGrafter"/>
</dbReference>